<gene>
    <name evidence="11" type="primary">sigL</name>
    <name evidence="11" type="ordered locus">HBHAL_4986</name>
</gene>
<dbReference type="GO" id="GO:0016987">
    <property type="term" value="F:sigma factor activity"/>
    <property type="evidence" value="ECO:0007669"/>
    <property type="project" value="UniProtKB-KW"/>
</dbReference>
<keyword evidence="6" id="KW-0731">Sigma factor</keyword>
<dbReference type="Pfam" id="PF00309">
    <property type="entry name" value="Sigma54_AID"/>
    <property type="match status" value="1"/>
</dbReference>
<dbReference type="InterPro" id="IPR000394">
    <property type="entry name" value="RNA_pol_sigma_54"/>
</dbReference>
<keyword evidence="7" id="KW-0238">DNA-binding</keyword>
<evidence type="ECO:0000256" key="1">
    <source>
        <dbReference type="ARBA" id="ARBA00008798"/>
    </source>
</evidence>
<dbReference type="Pfam" id="PF04963">
    <property type="entry name" value="Sigma54_CBD"/>
    <property type="match status" value="1"/>
</dbReference>
<dbReference type="EMBL" id="HE717023">
    <property type="protein sequence ID" value="CCG47323.1"/>
    <property type="molecule type" value="Genomic_DNA"/>
</dbReference>
<evidence type="ECO:0000313" key="12">
    <source>
        <dbReference type="Proteomes" id="UP000007397"/>
    </source>
</evidence>
<keyword evidence="8" id="KW-0804">Transcription</keyword>
<evidence type="ECO:0000256" key="4">
    <source>
        <dbReference type="ARBA" id="ARBA00022695"/>
    </source>
</evidence>
<evidence type="ECO:0000256" key="8">
    <source>
        <dbReference type="ARBA" id="ARBA00023163"/>
    </source>
</evidence>
<dbReference type="GO" id="GO:0001216">
    <property type="term" value="F:DNA-binding transcription activator activity"/>
    <property type="evidence" value="ECO:0007669"/>
    <property type="project" value="InterPro"/>
</dbReference>
<keyword evidence="2" id="KW-0240">DNA-directed RNA polymerase</keyword>
<dbReference type="InterPro" id="IPR007046">
    <property type="entry name" value="RNA_pol_sigma_54_core-bd"/>
</dbReference>
<organism evidence="11 12">
    <name type="scientific">Halobacillus halophilus (strain ATCC 35676 / DSM 2266 / JCM 20832 / KCTC 3685 / LMG 17431 / NBRC 102448 / NCIMB 2269)</name>
    <name type="common">Sporosarcina halophila</name>
    <dbReference type="NCBI Taxonomy" id="866895"/>
    <lineage>
        <taxon>Bacteria</taxon>
        <taxon>Bacillati</taxon>
        <taxon>Bacillota</taxon>
        <taxon>Bacilli</taxon>
        <taxon>Bacillales</taxon>
        <taxon>Bacillaceae</taxon>
        <taxon>Halobacillus</taxon>
    </lineage>
</organism>
<dbReference type="GO" id="GO:0016779">
    <property type="term" value="F:nucleotidyltransferase activity"/>
    <property type="evidence" value="ECO:0007669"/>
    <property type="project" value="UniProtKB-KW"/>
</dbReference>
<evidence type="ECO:0000313" key="11">
    <source>
        <dbReference type="EMBL" id="CCG47323.1"/>
    </source>
</evidence>
<dbReference type="GO" id="GO:0000428">
    <property type="term" value="C:DNA-directed RNA polymerase complex"/>
    <property type="evidence" value="ECO:0007669"/>
    <property type="project" value="UniProtKB-KW"/>
</dbReference>
<dbReference type="Gene3D" id="1.10.10.60">
    <property type="entry name" value="Homeodomain-like"/>
    <property type="match status" value="1"/>
</dbReference>
<evidence type="ECO:0000259" key="9">
    <source>
        <dbReference type="Pfam" id="PF04552"/>
    </source>
</evidence>
<dbReference type="STRING" id="866895.HBHAL_4986"/>
<evidence type="ECO:0000259" key="10">
    <source>
        <dbReference type="Pfam" id="PF04963"/>
    </source>
</evidence>
<dbReference type="Proteomes" id="UP000007397">
    <property type="component" value="Chromosome"/>
</dbReference>
<evidence type="ECO:0000256" key="5">
    <source>
        <dbReference type="ARBA" id="ARBA00023015"/>
    </source>
</evidence>
<keyword evidence="5" id="KW-0805">Transcription regulation</keyword>
<keyword evidence="4" id="KW-0548">Nucleotidyltransferase</keyword>
<keyword evidence="12" id="KW-1185">Reference proteome</keyword>
<dbReference type="PROSITE" id="PS00717">
    <property type="entry name" value="SIGMA54_1"/>
    <property type="match status" value="1"/>
</dbReference>
<evidence type="ECO:0000256" key="6">
    <source>
        <dbReference type="ARBA" id="ARBA00023082"/>
    </source>
</evidence>
<sequence length="428" mass="48451">MNLNLTQTQTVGLVMTPEIRQAISLLQYSTTDLWEYLEEQALENPVLTIDEVPAAPNSTGGKINKTMPSNPVEYFAAYEKGWREKLVDQVNWLEIEENLKEISRFLLLNLDEQGYLRISIEEIAGHLSFSKEKIGQALQLIKELEPCGLGCFTMQEYLLYQLNKNYPEDQWMYDVVSNYLNDLAERRWSKVAKQAGVSTGRIQSVFAVLKTLQPHPLTGIYGETTSYLTPDLMVKKEQGAFKLTYIPSIASSVRMDPSIADLSVGSPQAQPYVDNCYKQASWLIRSLEQRKETILKVAEVIIEKQTTFLEGGSLRPMTLKEVAEKINMHESTVSRAVANKAIQTPLGVYELKFFFSSALSKDQEDTVSASHVKSLIKGLIDEEDKKRPVSDQKLADQLKNDSEIMISRRTVAKYREAMGILSSSKRKE</sequence>
<dbReference type="Gene3D" id="1.10.10.1330">
    <property type="entry name" value="RNA polymerase sigma-54 factor, core-binding domain"/>
    <property type="match status" value="1"/>
</dbReference>
<proteinExistence type="inferred from homology"/>
<feature type="domain" description="RNA polymerase sigma factor 54 core-binding" evidence="10">
    <location>
        <begin position="73"/>
        <end position="256"/>
    </location>
</feature>
<dbReference type="eggNOG" id="COG1508">
    <property type="taxonomic scope" value="Bacteria"/>
</dbReference>
<protein>
    <submittedName>
        <fullName evidence="11">RNA polymerase sigma factor SigL</fullName>
    </submittedName>
</protein>
<dbReference type="PANTHER" id="PTHR32248:SF4">
    <property type="entry name" value="RNA POLYMERASE SIGMA-54 FACTOR"/>
    <property type="match status" value="1"/>
</dbReference>
<name>I0JT51_HALH3</name>
<dbReference type="PRINTS" id="PR00045">
    <property type="entry name" value="SIGMA54FCT"/>
</dbReference>
<dbReference type="GO" id="GO:0003677">
    <property type="term" value="F:DNA binding"/>
    <property type="evidence" value="ECO:0007669"/>
    <property type="project" value="UniProtKB-KW"/>
</dbReference>
<dbReference type="NCBIfam" id="TIGR02395">
    <property type="entry name" value="rpoN_sigma"/>
    <property type="match status" value="1"/>
</dbReference>
<feature type="domain" description="RNA polymerase sigma factor 54 DNA-binding" evidence="9">
    <location>
        <begin position="272"/>
        <end position="427"/>
    </location>
</feature>
<dbReference type="PROSITE" id="PS00718">
    <property type="entry name" value="SIGMA54_2"/>
    <property type="match status" value="1"/>
</dbReference>
<dbReference type="InterPro" id="IPR038709">
    <property type="entry name" value="RpoN_core-bd_sf"/>
</dbReference>
<evidence type="ECO:0000256" key="3">
    <source>
        <dbReference type="ARBA" id="ARBA00022679"/>
    </source>
</evidence>
<keyword evidence="3" id="KW-0808">Transferase</keyword>
<evidence type="ECO:0000256" key="7">
    <source>
        <dbReference type="ARBA" id="ARBA00023125"/>
    </source>
</evidence>
<dbReference type="PIRSF" id="PIRSF000774">
    <property type="entry name" value="RpoN"/>
    <property type="match status" value="1"/>
</dbReference>
<accession>I0JT51</accession>
<dbReference type="PANTHER" id="PTHR32248">
    <property type="entry name" value="RNA POLYMERASE SIGMA-54 FACTOR"/>
    <property type="match status" value="1"/>
</dbReference>
<comment type="similarity">
    <text evidence="1">Belongs to the sigma-54 factor family.</text>
</comment>
<dbReference type="KEGG" id="hhd:HBHAL_4986"/>
<dbReference type="PATRIC" id="fig|866895.3.peg.4025"/>
<reference evidence="11 12" key="1">
    <citation type="journal article" date="2013" name="Environ. Microbiol.">
        <title>Chloride and organic osmolytes: a hybrid strategy to cope with elevated salinities by the moderately halophilic, chloride-dependent bacterium Halobacillus halophilus.</title>
        <authorList>
            <person name="Saum S.H."/>
            <person name="Pfeiffer F."/>
            <person name="Palm P."/>
            <person name="Rampp M."/>
            <person name="Schuster S.C."/>
            <person name="Muller V."/>
            <person name="Oesterhelt D."/>
        </authorList>
    </citation>
    <scope>NUCLEOTIDE SEQUENCE [LARGE SCALE GENOMIC DNA]</scope>
    <source>
        <strain evidence="12">ATCC 35676 / DSM 2266 / JCM 20832 / KCTC 3685 / LMG 17431 / NBRC 102448 / NCIMB 2269</strain>
    </source>
</reference>
<dbReference type="PROSITE" id="PS50044">
    <property type="entry name" value="SIGMA54_3"/>
    <property type="match status" value="1"/>
</dbReference>
<dbReference type="Pfam" id="PF04552">
    <property type="entry name" value="Sigma54_DBD"/>
    <property type="match status" value="1"/>
</dbReference>
<dbReference type="InterPro" id="IPR007634">
    <property type="entry name" value="RNA_pol_sigma_54_DNA-bd"/>
</dbReference>
<evidence type="ECO:0000256" key="2">
    <source>
        <dbReference type="ARBA" id="ARBA00022478"/>
    </source>
</evidence>
<dbReference type="HOGENOM" id="CLU_020569_1_0_9"/>
<dbReference type="GO" id="GO:0006352">
    <property type="term" value="P:DNA-templated transcription initiation"/>
    <property type="evidence" value="ECO:0007669"/>
    <property type="project" value="InterPro"/>
</dbReference>
<dbReference type="RefSeq" id="WP_014645207.1">
    <property type="nucleotide sequence ID" value="NC_017668.1"/>
</dbReference>
<dbReference type="AlphaFoldDB" id="I0JT51"/>